<protein>
    <recommendedName>
        <fullName evidence="5">Secreted protein</fullName>
    </recommendedName>
</protein>
<feature type="transmembrane region" description="Helical" evidence="2">
    <location>
        <begin position="5"/>
        <end position="26"/>
    </location>
</feature>
<keyword evidence="4" id="KW-1185">Reference proteome</keyword>
<sequence length="276" mass="31428">MKRNIWIWVVSAVVYLVIVIAGYSVYASVNAKADGQTNHADVEQEEENMDHQHSHHEHGNHGTNTASEVIPKVSYANGEITIELKDKNGHVPELEVSHEKHMHLIVVSTDLKEYYHVHPEKKAEGIYQLPIRLADQSYKVFVDIKPKGLQYSIKPIELHVGESHKQHQDNDLIVDTDFTKTINGQTVELTSTSLEVNKEVTFNFDVKDAQPEPYLGALGHVVILDEDGEQFIHVHPVSEDQTVFQTQFNKPGVYKLWAEFKFGERVNAYPFVIEVQ</sequence>
<name>A0A451GBW2_9BACI</name>
<keyword evidence="2" id="KW-0472">Membrane</keyword>
<dbReference type="Proteomes" id="UP000273811">
    <property type="component" value="Unassembled WGS sequence"/>
</dbReference>
<keyword evidence="2" id="KW-1133">Transmembrane helix</keyword>
<organism evidence="3 4">
    <name type="scientific">Siminovitchia fortis</name>
    <dbReference type="NCBI Taxonomy" id="254758"/>
    <lineage>
        <taxon>Bacteria</taxon>
        <taxon>Bacillati</taxon>
        <taxon>Bacillota</taxon>
        <taxon>Bacilli</taxon>
        <taxon>Bacillales</taxon>
        <taxon>Bacillaceae</taxon>
        <taxon>Siminovitchia</taxon>
    </lineage>
</organism>
<evidence type="ECO:0000313" key="3">
    <source>
        <dbReference type="EMBL" id="RWR12584.1"/>
    </source>
</evidence>
<reference evidence="3" key="1">
    <citation type="submission" date="2018-12" db="EMBL/GenBank/DDBJ databases">
        <authorList>
            <person name="Sun L."/>
            <person name="Chen Z."/>
        </authorList>
    </citation>
    <scope>NUCLEOTIDE SEQUENCE [LARGE SCALE GENOMIC DNA]</scope>
    <source>
        <strain evidence="3">DSM 16012</strain>
    </source>
</reference>
<proteinExistence type="predicted"/>
<comment type="caution">
    <text evidence="3">The sequence shown here is derived from an EMBL/GenBank/DDBJ whole genome shotgun (WGS) entry which is preliminary data.</text>
</comment>
<dbReference type="EMBL" id="QYTU02000009">
    <property type="protein sequence ID" value="RWR12584.1"/>
    <property type="molecule type" value="Genomic_DNA"/>
</dbReference>
<accession>A0A451GBW2</accession>
<evidence type="ECO:0008006" key="5">
    <source>
        <dbReference type="Google" id="ProtNLM"/>
    </source>
</evidence>
<dbReference type="RefSeq" id="WP_120071473.1">
    <property type="nucleotide sequence ID" value="NZ_CP126113.1"/>
</dbReference>
<feature type="region of interest" description="Disordered" evidence="1">
    <location>
        <begin position="42"/>
        <end position="66"/>
    </location>
</feature>
<gene>
    <name evidence="3" type="ORF">D4N35_006075</name>
</gene>
<feature type="compositionally biased region" description="Basic and acidic residues" evidence="1">
    <location>
        <begin position="49"/>
        <end position="60"/>
    </location>
</feature>
<dbReference type="OrthoDB" id="128043at2"/>
<keyword evidence="2" id="KW-0812">Transmembrane</keyword>
<evidence type="ECO:0000256" key="2">
    <source>
        <dbReference type="SAM" id="Phobius"/>
    </source>
</evidence>
<evidence type="ECO:0000256" key="1">
    <source>
        <dbReference type="SAM" id="MobiDB-lite"/>
    </source>
</evidence>
<dbReference type="AlphaFoldDB" id="A0A451GBW2"/>
<evidence type="ECO:0000313" key="4">
    <source>
        <dbReference type="Proteomes" id="UP000273811"/>
    </source>
</evidence>